<dbReference type="EMBL" id="OX459119">
    <property type="protein sequence ID" value="CAI9093445.1"/>
    <property type="molecule type" value="Genomic_DNA"/>
</dbReference>
<dbReference type="PANTHER" id="PTHR11863">
    <property type="entry name" value="STEROL DESATURASE"/>
    <property type="match status" value="1"/>
</dbReference>
<evidence type="ECO:0000256" key="1">
    <source>
        <dbReference type="ARBA" id="ARBA00004370"/>
    </source>
</evidence>
<evidence type="ECO:0000313" key="9">
    <source>
        <dbReference type="Proteomes" id="UP001161247"/>
    </source>
</evidence>
<keyword evidence="4 6" id="KW-1133">Transmembrane helix</keyword>
<reference evidence="8" key="1">
    <citation type="submission" date="2023-03" db="EMBL/GenBank/DDBJ databases">
        <authorList>
            <person name="Julca I."/>
        </authorList>
    </citation>
    <scope>NUCLEOTIDE SEQUENCE</scope>
</reference>
<feature type="transmembrane region" description="Helical" evidence="6">
    <location>
        <begin position="42"/>
        <end position="70"/>
    </location>
</feature>
<dbReference type="GO" id="GO:0016020">
    <property type="term" value="C:membrane"/>
    <property type="evidence" value="ECO:0007669"/>
    <property type="project" value="UniProtKB-SubCell"/>
</dbReference>
<dbReference type="InterPro" id="IPR050307">
    <property type="entry name" value="Sterol_Desaturase_Related"/>
</dbReference>
<protein>
    <submittedName>
        <fullName evidence="8">OLC1v1028947C1</fullName>
    </submittedName>
</protein>
<keyword evidence="9" id="KW-1185">Reference proteome</keyword>
<organism evidence="8 9">
    <name type="scientific">Oldenlandia corymbosa var. corymbosa</name>
    <dbReference type="NCBI Taxonomy" id="529605"/>
    <lineage>
        <taxon>Eukaryota</taxon>
        <taxon>Viridiplantae</taxon>
        <taxon>Streptophyta</taxon>
        <taxon>Embryophyta</taxon>
        <taxon>Tracheophyta</taxon>
        <taxon>Spermatophyta</taxon>
        <taxon>Magnoliopsida</taxon>
        <taxon>eudicotyledons</taxon>
        <taxon>Gunneridae</taxon>
        <taxon>Pentapetalae</taxon>
        <taxon>asterids</taxon>
        <taxon>lamiids</taxon>
        <taxon>Gentianales</taxon>
        <taxon>Rubiaceae</taxon>
        <taxon>Rubioideae</taxon>
        <taxon>Spermacoceae</taxon>
        <taxon>Hedyotis-Oldenlandia complex</taxon>
        <taxon>Oldenlandia</taxon>
    </lineage>
</organism>
<evidence type="ECO:0000256" key="2">
    <source>
        <dbReference type="ARBA" id="ARBA00009324"/>
    </source>
</evidence>
<dbReference type="GO" id="GO:0005506">
    <property type="term" value="F:iron ion binding"/>
    <property type="evidence" value="ECO:0007669"/>
    <property type="project" value="InterPro"/>
</dbReference>
<name>A0AAV1CCY7_OLDCO</name>
<proteinExistence type="inferred from homology"/>
<keyword evidence="3 6" id="KW-0812">Transmembrane</keyword>
<accession>A0AAV1CCY7</accession>
<keyword evidence="5 6" id="KW-0472">Membrane</keyword>
<evidence type="ECO:0000256" key="3">
    <source>
        <dbReference type="ARBA" id="ARBA00022692"/>
    </source>
</evidence>
<dbReference type="InterPro" id="IPR006694">
    <property type="entry name" value="Fatty_acid_hydroxylase"/>
</dbReference>
<comment type="similarity">
    <text evidence="2">Belongs to the sterol desaturase family.</text>
</comment>
<evidence type="ECO:0000313" key="8">
    <source>
        <dbReference type="EMBL" id="CAI9093445.1"/>
    </source>
</evidence>
<sequence length="287" mass="32917">MLPYKSVEEAEAALGRGLTAAETIWFNYSANKSDFLLQSHNLLFLFLLSAIVPLYYTSLELLFGNSLVAYKIQPKVKLNLSHCFSSYKSTLRTFFLFVVPLFLGVSYPSSIQGKGSRSGLPLPSIWEIVAQLAVYFVVDDYLNYWIHRWLHCKWGYEKIHKVHHEYTAPNGFAALHDHWAEILLVGIPFSVGPALVPGHMITLWLWTGLRSIHGVAIHSGYNLPWNPLKYIIPFYCGPEYHDYHHYIGGQSQSNFGLVFTYCDYVYGTNKGYRYHKKLLHQEGLKSD</sequence>
<feature type="domain" description="Fatty acid hydroxylase" evidence="7">
    <location>
        <begin position="133"/>
        <end position="268"/>
    </location>
</feature>
<dbReference type="Pfam" id="PF04116">
    <property type="entry name" value="FA_hydroxylase"/>
    <property type="match status" value="1"/>
</dbReference>
<comment type="subcellular location">
    <subcellularLocation>
        <location evidence="1">Membrane</location>
    </subcellularLocation>
</comment>
<dbReference type="GO" id="GO:0008610">
    <property type="term" value="P:lipid biosynthetic process"/>
    <property type="evidence" value="ECO:0007669"/>
    <property type="project" value="InterPro"/>
</dbReference>
<gene>
    <name evidence="8" type="ORF">OLC1_LOCUS4850</name>
</gene>
<evidence type="ECO:0000259" key="7">
    <source>
        <dbReference type="Pfam" id="PF04116"/>
    </source>
</evidence>
<evidence type="ECO:0000256" key="4">
    <source>
        <dbReference type="ARBA" id="ARBA00022989"/>
    </source>
</evidence>
<dbReference type="GO" id="GO:0016491">
    <property type="term" value="F:oxidoreductase activity"/>
    <property type="evidence" value="ECO:0007669"/>
    <property type="project" value="InterPro"/>
</dbReference>
<feature type="transmembrane region" description="Helical" evidence="6">
    <location>
        <begin position="91"/>
        <end position="108"/>
    </location>
</feature>
<dbReference type="Proteomes" id="UP001161247">
    <property type="component" value="Chromosome 2"/>
</dbReference>
<evidence type="ECO:0000256" key="6">
    <source>
        <dbReference type="SAM" id="Phobius"/>
    </source>
</evidence>
<dbReference type="AlphaFoldDB" id="A0AAV1CCY7"/>
<evidence type="ECO:0000256" key="5">
    <source>
        <dbReference type="ARBA" id="ARBA00023136"/>
    </source>
</evidence>